<dbReference type="GO" id="GO:0008641">
    <property type="term" value="F:ubiquitin-like modifier activating enzyme activity"/>
    <property type="evidence" value="ECO:0007669"/>
    <property type="project" value="InterPro"/>
</dbReference>
<gene>
    <name evidence="2" type="ORF">HMPREF0428_00380</name>
</gene>
<dbReference type="Gene3D" id="3.40.50.720">
    <property type="entry name" value="NAD(P)-binding Rossmann-like Domain"/>
    <property type="match status" value="1"/>
</dbReference>
<dbReference type="InterPro" id="IPR035985">
    <property type="entry name" value="Ubiquitin-activating_enz"/>
</dbReference>
<comment type="caution">
    <text evidence="2">The sequence shown here is derived from an EMBL/GenBank/DDBJ whole genome shotgun (WGS) entry which is preliminary data.</text>
</comment>
<evidence type="ECO:0000313" key="2">
    <source>
        <dbReference type="EMBL" id="EGF87505.1"/>
    </source>
</evidence>
<dbReference type="GO" id="GO:0061503">
    <property type="term" value="F:tRNA threonylcarbamoyladenosine dehydratase"/>
    <property type="evidence" value="ECO:0007669"/>
    <property type="project" value="TreeGrafter"/>
</dbReference>
<reference evidence="2 3" key="1">
    <citation type="submission" date="2011-03" db="EMBL/GenBank/DDBJ databases">
        <title>The Genome Sequence of Gemella haemolysans M341.</title>
        <authorList>
            <consortium name="The Broad Institute Genome Sequencing Platform"/>
            <consortium name="The Broad Institute Genome Sequencing Center for Infectious Disease"/>
            <person name="Earl A."/>
            <person name="Ward D."/>
            <person name="Feldgarden M."/>
            <person name="Gevers D."/>
            <person name="Sibley C.D."/>
            <person name="Field T.R."/>
            <person name="Grinwis M."/>
            <person name="Eshaghurshan C.S."/>
            <person name="Surette M.G."/>
            <person name="Young S.K."/>
            <person name="Zeng Q."/>
            <person name="Gargeya S."/>
            <person name="Fitzgerald M."/>
            <person name="Haas B."/>
            <person name="Abouelleil A."/>
            <person name="Alvarado L."/>
            <person name="Arachchi H.M."/>
            <person name="Berlin A."/>
            <person name="Brown A."/>
            <person name="Chapman S.B."/>
            <person name="Chen Z."/>
            <person name="Dunbar C."/>
            <person name="Freedman E."/>
            <person name="Gearin G."/>
            <person name="Gellesch M."/>
            <person name="Goldberg J."/>
            <person name="Griggs A."/>
            <person name="Gujja S."/>
            <person name="Heilman E.R."/>
            <person name="Heiman D."/>
            <person name="Howarth C."/>
            <person name="Larson L."/>
            <person name="Lui A."/>
            <person name="MacDonald P.J.P."/>
            <person name="Mehta T."/>
            <person name="Montmayeur A."/>
            <person name="Murphy C."/>
            <person name="Neiman D."/>
            <person name="Pearson M."/>
            <person name="Priest M."/>
            <person name="Roberts A."/>
            <person name="Saif S."/>
            <person name="Shea T."/>
            <person name="Shenoy N."/>
            <person name="Sisk P."/>
            <person name="Stolte C."/>
            <person name="Sykes S."/>
            <person name="White J."/>
            <person name="Yandava C."/>
            <person name="Wortman J."/>
            <person name="Nusbaum C."/>
            <person name="Birren B."/>
        </authorList>
    </citation>
    <scope>NUCLEOTIDE SEQUENCE [LARGE SCALE GENOMIC DNA]</scope>
    <source>
        <strain evidence="2 3">M341</strain>
    </source>
</reference>
<dbReference type="Proteomes" id="UP000004773">
    <property type="component" value="Unassembled WGS sequence"/>
</dbReference>
<sequence length="255" mass="28173">MLHQFSRNELVIGTEGLEILKNKRVGILGIGGVGSFAAESLARSGVGSLVLMDKDNIDITNVNRQIHATTETVGHSKVEEMKKRILAINPECEIIAIQDFYTEDTYPVFYEKPLDFVIDACDTVTFKIHLIKYCLAHNIPVISVMGSANKIDPTKFQIADISKTTVCPLAKVIRTKLKKERVRGKVPVVFSTESPTIANKEYLEKIGKQDSEIRKAKIPPASNAFCPSVAGLIAANYVYTTLLKNIKILTVEKPV</sequence>
<proteinExistence type="predicted"/>
<protein>
    <recommendedName>
        <fullName evidence="1">THIF-type NAD/FAD binding fold domain-containing protein</fullName>
    </recommendedName>
</protein>
<dbReference type="AlphaFoldDB" id="A0AA87AND3"/>
<evidence type="ECO:0000313" key="3">
    <source>
        <dbReference type="Proteomes" id="UP000004773"/>
    </source>
</evidence>
<dbReference type="InterPro" id="IPR045886">
    <property type="entry name" value="ThiF/MoeB/HesA"/>
</dbReference>
<dbReference type="InterPro" id="IPR000594">
    <property type="entry name" value="ThiF_NAD_FAD-bd"/>
</dbReference>
<dbReference type="CDD" id="cd00755">
    <property type="entry name" value="YgdL_like"/>
    <property type="match status" value="1"/>
</dbReference>
<name>A0AA87AND3_9BACL</name>
<feature type="domain" description="THIF-type NAD/FAD binding fold" evidence="1">
    <location>
        <begin position="6"/>
        <end position="244"/>
    </location>
</feature>
<dbReference type="SUPFAM" id="SSF69572">
    <property type="entry name" value="Activating enzymes of the ubiquitin-like proteins"/>
    <property type="match status" value="1"/>
</dbReference>
<dbReference type="PANTHER" id="PTHR43267">
    <property type="entry name" value="TRNA THREONYLCARBAMOYLADENOSINE DEHYDRATASE"/>
    <property type="match status" value="1"/>
</dbReference>
<dbReference type="EMBL" id="ACRO01000003">
    <property type="protein sequence ID" value="EGF87505.1"/>
    <property type="molecule type" value="Genomic_DNA"/>
</dbReference>
<dbReference type="PANTHER" id="PTHR43267:SF1">
    <property type="entry name" value="TRNA THREONYLCARBAMOYLADENOSINE DEHYDRATASE"/>
    <property type="match status" value="1"/>
</dbReference>
<dbReference type="GO" id="GO:0061504">
    <property type="term" value="P:cyclic threonylcarbamoyladenosine biosynthetic process"/>
    <property type="evidence" value="ECO:0007669"/>
    <property type="project" value="TreeGrafter"/>
</dbReference>
<dbReference type="Pfam" id="PF00899">
    <property type="entry name" value="ThiF"/>
    <property type="match status" value="1"/>
</dbReference>
<dbReference type="FunFam" id="3.40.50.720:FF:000141">
    <property type="entry name" value="tRNA threonylcarbamoyladenosine dehydratase"/>
    <property type="match status" value="1"/>
</dbReference>
<dbReference type="RefSeq" id="WP_003146284.1">
    <property type="nucleotide sequence ID" value="NZ_GL883582.1"/>
</dbReference>
<evidence type="ECO:0000259" key="1">
    <source>
        <dbReference type="Pfam" id="PF00899"/>
    </source>
</evidence>
<organism evidence="2 3">
    <name type="scientific">Gemella haemolysans M341</name>
    <dbReference type="NCBI Taxonomy" id="562981"/>
    <lineage>
        <taxon>Bacteria</taxon>
        <taxon>Bacillati</taxon>
        <taxon>Bacillota</taxon>
        <taxon>Bacilli</taxon>
        <taxon>Bacillales</taxon>
        <taxon>Gemellaceae</taxon>
        <taxon>Gemella</taxon>
    </lineage>
</organism>
<accession>A0AA87AND3</accession>